<dbReference type="EMBL" id="CAMXCT010006524">
    <property type="protein sequence ID" value="CAI4015316.1"/>
    <property type="molecule type" value="Genomic_DNA"/>
</dbReference>
<dbReference type="EMBL" id="CAMXCT030006524">
    <property type="protein sequence ID" value="CAL4802628.1"/>
    <property type="molecule type" value="Genomic_DNA"/>
</dbReference>
<dbReference type="InterPro" id="IPR013784">
    <property type="entry name" value="Carb-bd-like_fold"/>
</dbReference>
<evidence type="ECO:0000259" key="1">
    <source>
        <dbReference type="PROSITE" id="PS51166"/>
    </source>
</evidence>
<dbReference type="Gene3D" id="2.130.10.10">
    <property type="entry name" value="YVTN repeat-like/Quinoprotein amine dehydrogenase"/>
    <property type="match status" value="1"/>
</dbReference>
<dbReference type="GO" id="GO:0016020">
    <property type="term" value="C:membrane"/>
    <property type="evidence" value="ECO:0007669"/>
    <property type="project" value="TreeGrafter"/>
</dbReference>
<dbReference type="PANTHER" id="PTHR15048">
    <property type="entry name" value="STARCH-BINDING DOMAIN-CONTAINING PROTEIN 1"/>
    <property type="match status" value="1"/>
</dbReference>
<dbReference type="InterPro" id="IPR013783">
    <property type="entry name" value="Ig-like_fold"/>
</dbReference>
<dbReference type="SUPFAM" id="SSF52266">
    <property type="entry name" value="SGNH hydrolase"/>
    <property type="match status" value="1"/>
</dbReference>
<comment type="caution">
    <text evidence="2">The sequence shown here is derived from an EMBL/GenBank/DDBJ whole genome shotgun (WGS) entry which is preliminary data.</text>
</comment>
<dbReference type="PROSITE" id="PS51166">
    <property type="entry name" value="CBM20"/>
    <property type="match status" value="1"/>
</dbReference>
<organism evidence="2">
    <name type="scientific">Cladocopium goreaui</name>
    <dbReference type="NCBI Taxonomy" id="2562237"/>
    <lineage>
        <taxon>Eukaryota</taxon>
        <taxon>Sar</taxon>
        <taxon>Alveolata</taxon>
        <taxon>Dinophyceae</taxon>
        <taxon>Suessiales</taxon>
        <taxon>Symbiodiniaceae</taxon>
        <taxon>Cladocopium</taxon>
    </lineage>
</organism>
<dbReference type="Proteomes" id="UP001152797">
    <property type="component" value="Unassembled WGS sequence"/>
</dbReference>
<dbReference type="OrthoDB" id="407649at2759"/>
<dbReference type="SUPFAM" id="SSF49452">
    <property type="entry name" value="Starch-binding domain-like"/>
    <property type="match status" value="1"/>
</dbReference>
<evidence type="ECO:0000313" key="4">
    <source>
        <dbReference type="Proteomes" id="UP001152797"/>
    </source>
</evidence>
<dbReference type="InterPro" id="IPR002044">
    <property type="entry name" value="CBM20"/>
</dbReference>
<protein>
    <submittedName>
        <fullName evidence="3">SGNH hydrolase-type esterase domain-containing protein</fullName>
    </submittedName>
</protein>
<dbReference type="SUPFAM" id="SSF75011">
    <property type="entry name" value="3-carboxy-cis,cis-mucoante lactonizing enzyme"/>
    <property type="match status" value="1"/>
</dbReference>
<gene>
    <name evidence="2" type="ORF">C1SCF055_LOCUS40151</name>
</gene>
<dbReference type="GO" id="GO:0016787">
    <property type="term" value="F:hydrolase activity"/>
    <property type="evidence" value="ECO:0007669"/>
    <property type="project" value="UniProtKB-KW"/>
</dbReference>
<dbReference type="GO" id="GO:2001070">
    <property type="term" value="F:starch binding"/>
    <property type="evidence" value="ECO:0007669"/>
    <property type="project" value="InterPro"/>
</dbReference>
<accession>A0A9P1DTR6</accession>
<feature type="domain" description="CBM20" evidence="1">
    <location>
        <begin position="1"/>
        <end position="106"/>
    </location>
</feature>
<dbReference type="Gene3D" id="2.60.40.10">
    <property type="entry name" value="Immunoglobulins"/>
    <property type="match status" value="1"/>
</dbReference>
<dbReference type="Pfam" id="PF13472">
    <property type="entry name" value="Lipase_GDSL_2"/>
    <property type="match status" value="1"/>
</dbReference>
<dbReference type="InterPro" id="IPR036514">
    <property type="entry name" value="SGNH_hydro_sf"/>
</dbReference>
<dbReference type="Gene3D" id="3.40.50.1110">
    <property type="entry name" value="SGNH hydrolase"/>
    <property type="match status" value="1"/>
</dbReference>
<reference evidence="2" key="1">
    <citation type="submission" date="2022-10" db="EMBL/GenBank/DDBJ databases">
        <authorList>
            <person name="Chen Y."/>
            <person name="Dougan E. K."/>
            <person name="Chan C."/>
            <person name="Rhodes N."/>
            <person name="Thang M."/>
        </authorList>
    </citation>
    <scope>NUCLEOTIDE SEQUENCE</scope>
</reference>
<dbReference type="PANTHER" id="PTHR15048:SF0">
    <property type="entry name" value="STARCH-BINDING DOMAIN-CONTAINING PROTEIN 1"/>
    <property type="match status" value="1"/>
</dbReference>
<dbReference type="SMART" id="SM01065">
    <property type="entry name" value="CBM_2"/>
    <property type="match status" value="1"/>
</dbReference>
<dbReference type="CDD" id="cd05467">
    <property type="entry name" value="CBM20"/>
    <property type="match status" value="1"/>
</dbReference>
<keyword evidence="4" id="KW-1185">Reference proteome</keyword>
<dbReference type="InterPro" id="IPR015943">
    <property type="entry name" value="WD40/YVTN_repeat-like_dom_sf"/>
</dbReference>
<dbReference type="InterPro" id="IPR013830">
    <property type="entry name" value="SGNH_hydro"/>
</dbReference>
<dbReference type="Pfam" id="PF00686">
    <property type="entry name" value="CBM_20"/>
    <property type="match status" value="1"/>
</dbReference>
<evidence type="ECO:0000313" key="2">
    <source>
        <dbReference type="EMBL" id="CAI4015316.1"/>
    </source>
</evidence>
<proteinExistence type="predicted"/>
<reference evidence="3 4" key="2">
    <citation type="submission" date="2024-05" db="EMBL/GenBank/DDBJ databases">
        <authorList>
            <person name="Chen Y."/>
            <person name="Shah S."/>
            <person name="Dougan E. K."/>
            <person name="Thang M."/>
            <person name="Chan C."/>
        </authorList>
    </citation>
    <scope>NUCLEOTIDE SEQUENCE [LARGE SCALE GENOMIC DNA]</scope>
</reference>
<dbReference type="AlphaFoldDB" id="A0A9P1DTR6"/>
<evidence type="ECO:0000313" key="3">
    <source>
        <dbReference type="EMBL" id="CAL4802628.1"/>
    </source>
</evidence>
<keyword evidence="3" id="KW-0378">Hydrolase</keyword>
<dbReference type="EMBL" id="CAMXCT020006524">
    <property type="protein sequence ID" value="CAL1168691.1"/>
    <property type="molecule type" value="Genomic_DNA"/>
</dbReference>
<name>A0A9P1DTR6_9DINO</name>
<sequence length="886" mass="99230">MYRFQVSCDTQWGEEVCIVGNSNCLGSWNVRQAVVLKPLNYPLWKSDEIDISDVGPPEEASSSSKRLEYKYVIRGPHGVKWEHGNNRWAPVDIGTRLTVHDGCFGCIQSYPFSFQEGPEILERSQTAAAEGQPRGWCIAVVGSSVAEGYNTWRKRGWAWLLGEDCFPSSSMNGRWDVVGETFWNLSVFSQLRPGKLPPWPSFKLGRARRRRIIAMTQQYHEHLLEAGEKPSSSDSWPWRWILRALAFLVALALALGFLNDGKAAPGPLKYLYISFHGDGSATTPLPQYGVNQIFRFDLENLGDPAQPVLGKGSPTPPRMLRDMQILKDGTLFVAQGLKFDSCILQYGPCDQDGVRQFQREYRSPILVHPYALTLLGDTLFASTQDSGTVVGFNLTESHDLLSSGDRINFNLQGDFRYRPGITYRGIASYKRCLYLSVTEMDVVAVICDFDRVSRRIPVRHPIGLMVDEEKKELYIASPAKDKDEQGEVLVVDLSNDKVLRRLRHEGMEHPTNMVLHKDKVIVASQTQKSILEFDRSGEFSKVLIQNLPDAPEQHGCLPEHHAVSVLNFDLLGGLDRVVNVSQCGANTAITKERLRSHAVTQLKPDIVIIALSLGNEGLAHCPAAERRAAQHRFEQGLLDMISMVLAMDAMPILGGVYPNNDYNAETYAMLKETARTMATWNVPIFEWLPVLDDGHGRWKESLYFDHAHPNTEGQRHMFECIDLSLFAHAGEDIPQLVRRRSSLSQLDSSERQTSYSYLDEAVQASQAAESTAHGEPIGPPAFEDGRGFSIVLCRGAISIRNKTEDEYVVSAEWQALSRALVAAGLRPGIYVSRDECCQNNRERQPLDLLGERIGDRLYTHNSGDDLGMVYDVYHNTVIGTPIHEPA</sequence>